<evidence type="ECO:0000313" key="5">
    <source>
        <dbReference type="RefSeq" id="XP_072841677.1"/>
    </source>
</evidence>
<keyword evidence="2" id="KW-1133">Transmembrane helix</keyword>
<sequence>MHSARSKMPHNHPKNPSPIPEVTWHSGLKEMNETWKGGVACLGVAVFFVMTIGIIYWQVVDQPNKNWVLRGSTSGFIWERKARSLILQTLSEEKTLLKINLGSFPSGDMPFLKDLCWLNKTEFCYTWETMADLKISLGSSLSATTECYNIHWISLRCQVKLKDCFSMVNISWYGGASVTSQQWPMNNVSVKSQPFIINNLTKTPNAYGSVLERYFLGSTGVTVTIASDIPISLLVERNTQFCLESLLSSEMASLQYSVCVSPDITSAHQDVGSQLSGQQRRMPETNLLRLPVWRYSGVADAAAKMEQGLCAFSDDLQAHLMEGLIILNEHSTTLLRNMDHDYLPTQRRKNLHALRRAMDYSLIRPLKLSITLSPYVSITSQLFQMSLQEGREDFWLSHHSESGGYSVPLLTRWKGQFSACLNVTSQAAVLWYMDQVRFLKHQLGAEYVVFEGGEGNLFMEQAIPAPTELRGEKYLHILTLMAAALGNSSIISAGTRTSHLPVFLQMNPRHSDWSYAGLKGIIPSVLHYSLLGYNFFIPDAIGGSLGSKLLMDEELYIRWLQIATFLPVMSFGVPPWICCAGWVLNLTRHYIQRHQNFVVPLIEKYGKEWVSVGYPIFRPIWWLSPNEPITFTIDDEFLIGNEVLVAPITEQGQSQRDIYLPGEGQRWMDANTAQVFDGGTFIRNYSVTLLDVPVFLKTY</sequence>
<dbReference type="Proteomes" id="UP001652642">
    <property type="component" value="Chromosome 1"/>
</dbReference>
<dbReference type="InterPro" id="IPR013780">
    <property type="entry name" value="Glyco_hydro_b"/>
</dbReference>
<reference evidence="5" key="2">
    <citation type="submission" date="2025-08" db="UniProtKB">
        <authorList>
            <consortium name="RefSeq"/>
        </authorList>
    </citation>
    <scope>IDENTIFICATION</scope>
</reference>
<dbReference type="SUPFAM" id="SSF51445">
    <property type="entry name" value="(Trans)glycosidases"/>
    <property type="match status" value="1"/>
</dbReference>
<reference evidence="4" key="1">
    <citation type="submission" date="2025-05" db="UniProtKB">
        <authorList>
            <consortium name="RefSeq"/>
        </authorList>
    </citation>
    <scope>NUCLEOTIDE SEQUENCE [LARGE SCALE GENOMIC DNA]</scope>
</reference>
<dbReference type="PANTHER" id="PTHR43053">
    <property type="entry name" value="GLYCOSIDASE FAMILY 31"/>
    <property type="match status" value="1"/>
</dbReference>
<feature type="transmembrane region" description="Helical" evidence="2">
    <location>
        <begin position="39"/>
        <end position="59"/>
    </location>
</feature>
<dbReference type="RefSeq" id="XP_072841677.1">
    <property type="nucleotide sequence ID" value="XM_072985576.1"/>
</dbReference>
<dbReference type="SUPFAM" id="SSF51011">
    <property type="entry name" value="Glycosyl hydrolase domain"/>
    <property type="match status" value="1"/>
</dbReference>
<evidence type="ECO:0000313" key="4">
    <source>
        <dbReference type="Proteomes" id="UP001652642"/>
    </source>
</evidence>
<dbReference type="InterPro" id="IPR050985">
    <property type="entry name" value="Alpha-glycosidase_related"/>
</dbReference>
<feature type="region of interest" description="Disordered" evidence="1">
    <location>
        <begin position="1"/>
        <end position="20"/>
    </location>
</feature>
<evidence type="ECO:0000256" key="2">
    <source>
        <dbReference type="SAM" id="Phobius"/>
    </source>
</evidence>
<feature type="domain" description="Glycosyl hydrolase family 31 C-terminal" evidence="3">
    <location>
        <begin position="613"/>
        <end position="697"/>
    </location>
</feature>
<keyword evidence="4" id="KW-1185">Reference proteome</keyword>
<dbReference type="InterPro" id="IPR048395">
    <property type="entry name" value="Glyco_hydro_31_C"/>
</dbReference>
<dbReference type="Gene3D" id="2.60.40.1180">
    <property type="entry name" value="Golgi alpha-mannosidase II"/>
    <property type="match status" value="1"/>
</dbReference>
<dbReference type="Pfam" id="PF21365">
    <property type="entry name" value="Glyco_hydro_31_3rd"/>
    <property type="match status" value="1"/>
</dbReference>
<gene>
    <name evidence="5" type="primary">LOC110074193</name>
</gene>
<name>A0ABM5F8E4_9SAUR</name>
<dbReference type="PANTHER" id="PTHR43053:SF6">
    <property type="entry name" value="SITS-BINDING PROTEIN"/>
    <property type="match status" value="1"/>
</dbReference>
<feature type="compositionally biased region" description="Basic residues" evidence="1">
    <location>
        <begin position="1"/>
        <end position="13"/>
    </location>
</feature>
<keyword evidence="2" id="KW-0472">Membrane</keyword>
<dbReference type="InterPro" id="IPR017853">
    <property type="entry name" value="GH"/>
</dbReference>
<dbReference type="Gene3D" id="3.20.20.80">
    <property type="entry name" value="Glycosidases"/>
    <property type="match status" value="1"/>
</dbReference>
<accession>A0ABM5F8E4</accession>
<proteinExistence type="predicted"/>
<dbReference type="GeneID" id="110074193"/>
<evidence type="ECO:0000259" key="3">
    <source>
        <dbReference type="Pfam" id="PF21365"/>
    </source>
</evidence>
<evidence type="ECO:0000256" key="1">
    <source>
        <dbReference type="SAM" id="MobiDB-lite"/>
    </source>
</evidence>
<keyword evidence="2" id="KW-0812">Transmembrane</keyword>
<protein>
    <submittedName>
        <fullName evidence="5">SITS-binding protein-like</fullName>
    </submittedName>
</protein>
<organism evidence="4 5">
    <name type="scientific">Pogona vitticeps</name>
    <name type="common">central bearded dragon</name>
    <dbReference type="NCBI Taxonomy" id="103695"/>
    <lineage>
        <taxon>Eukaryota</taxon>
        <taxon>Metazoa</taxon>
        <taxon>Chordata</taxon>
        <taxon>Craniata</taxon>
        <taxon>Vertebrata</taxon>
        <taxon>Euteleostomi</taxon>
        <taxon>Lepidosauria</taxon>
        <taxon>Squamata</taxon>
        <taxon>Bifurcata</taxon>
        <taxon>Unidentata</taxon>
        <taxon>Episquamata</taxon>
        <taxon>Toxicofera</taxon>
        <taxon>Iguania</taxon>
        <taxon>Acrodonta</taxon>
        <taxon>Agamidae</taxon>
        <taxon>Amphibolurinae</taxon>
        <taxon>Pogona</taxon>
    </lineage>
</organism>